<evidence type="ECO:0000313" key="1">
    <source>
        <dbReference type="EMBL" id="KAA1134783.1"/>
    </source>
</evidence>
<evidence type="ECO:0000313" key="2">
    <source>
        <dbReference type="Proteomes" id="UP000325313"/>
    </source>
</evidence>
<reference evidence="1 2" key="1">
    <citation type="submission" date="2019-05" db="EMBL/GenBank/DDBJ databases">
        <title>Emergence of the Ug99 lineage of the wheat stem rust pathogen through somatic hybridization.</title>
        <authorList>
            <person name="Li F."/>
            <person name="Upadhyaya N.M."/>
            <person name="Sperschneider J."/>
            <person name="Matny O."/>
            <person name="Nguyen-Phuc H."/>
            <person name="Mago R."/>
            <person name="Raley C."/>
            <person name="Miller M.E."/>
            <person name="Silverstein K.A.T."/>
            <person name="Henningsen E."/>
            <person name="Hirsch C.D."/>
            <person name="Visser B."/>
            <person name="Pretorius Z.A."/>
            <person name="Steffenson B.J."/>
            <person name="Schwessinger B."/>
            <person name="Dodds P.N."/>
            <person name="Figueroa M."/>
        </authorList>
    </citation>
    <scope>NUCLEOTIDE SEQUENCE [LARGE SCALE GENOMIC DNA]</scope>
    <source>
        <strain evidence="1 2">Ug99</strain>
    </source>
</reference>
<proteinExistence type="predicted"/>
<dbReference type="AlphaFoldDB" id="A0A5B0SC36"/>
<comment type="caution">
    <text evidence="1">The sequence shown here is derived from an EMBL/GenBank/DDBJ whole genome shotgun (WGS) entry which is preliminary data.</text>
</comment>
<dbReference type="Proteomes" id="UP000325313">
    <property type="component" value="Unassembled WGS sequence"/>
</dbReference>
<sequence>MLYFSAVSAVSAVSALSTLPRGGSDALTFWVHDTLGPRAKLQSIKHHSLRFAGCIQLTEPRTFVCRRPGRKKS</sequence>
<dbReference type="EMBL" id="VDEP01000045">
    <property type="protein sequence ID" value="KAA1134783.1"/>
    <property type="molecule type" value="Genomic_DNA"/>
</dbReference>
<organism evidence="1 2">
    <name type="scientific">Puccinia graminis f. sp. tritici</name>
    <dbReference type="NCBI Taxonomy" id="56615"/>
    <lineage>
        <taxon>Eukaryota</taxon>
        <taxon>Fungi</taxon>
        <taxon>Dikarya</taxon>
        <taxon>Basidiomycota</taxon>
        <taxon>Pucciniomycotina</taxon>
        <taxon>Pucciniomycetes</taxon>
        <taxon>Pucciniales</taxon>
        <taxon>Pucciniaceae</taxon>
        <taxon>Puccinia</taxon>
    </lineage>
</organism>
<name>A0A5B0SC36_PUCGR</name>
<gene>
    <name evidence="1" type="ORF">PGTUg99_007834</name>
</gene>
<accession>A0A5B0SC36</accession>
<protein>
    <submittedName>
        <fullName evidence="1">Uncharacterized protein</fullName>
    </submittedName>
</protein>